<dbReference type="Pfam" id="PF24903">
    <property type="entry name" value="OB_MEIOB_N"/>
    <property type="match status" value="1"/>
</dbReference>
<dbReference type="GO" id="GO:0003697">
    <property type="term" value="F:single-stranded DNA binding"/>
    <property type="evidence" value="ECO:0007669"/>
    <property type="project" value="TreeGrafter"/>
</dbReference>
<dbReference type="Gene3D" id="2.40.50.140">
    <property type="entry name" value="Nucleic acid-binding proteins"/>
    <property type="match status" value="1"/>
</dbReference>
<name>A0A3Q3VQB5_MOLML</name>
<dbReference type="FunFam" id="2.40.50.140:FF:000171">
    <property type="entry name" value="meiosis-specific with OB domain-containing protein isoform X1"/>
    <property type="match status" value="1"/>
</dbReference>
<dbReference type="InterPro" id="IPR012340">
    <property type="entry name" value="NA-bd_OB-fold"/>
</dbReference>
<evidence type="ECO:0000259" key="4">
    <source>
        <dbReference type="Pfam" id="PF24903"/>
    </source>
</evidence>
<evidence type="ECO:0000256" key="1">
    <source>
        <dbReference type="ARBA" id="ARBA00023125"/>
    </source>
</evidence>
<comment type="similarity">
    <text evidence="3">Belongs to the MEIOB family.</text>
</comment>
<organism evidence="5 6">
    <name type="scientific">Mola mola</name>
    <name type="common">Ocean sunfish</name>
    <name type="synonym">Tetraodon mola</name>
    <dbReference type="NCBI Taxonomy" id="94237"/>
    <lineage>
        <taxon>Eukaryota</taxon>
        <taxon>Metazoa</taxon>
        <taxon>Chordata</taxon>
        <taxon>Craniata</taxon>
        <taxon>Vertebrata</taxon>
        <taxon>Euteleostomi</taxon>
        <taxon>Actinopterygii</taxon>
        <taxon>Neopterygii</taxon>
        <taxon>Teleostei</taxon>
        <taxon>Neoteleostei</taxon>
        <taxon>Acanthomorphata</taxon>
        <taxon>Eupercaria</taxon>
        <taxon>Tetraodontiformes</taxon>
        <taxon>Molidae</taxon>
        <taxon>Mola</taxon>
    </lineage>
</organism>
<reference evidence="5" key="2">
    <citation type="submission" date="2025-09" db="UniProtKB">
        <authorList>
            <consortium name="Ensembl"/>
        </authorList>
    </citation>
    <scope>IDENTIFICATION</scope>
</reference>
<dbReference type="PANTHER" id="PTHR21166">
    <property type="entry name" value="CELL DIVISION CONTROL PROTEIN 24 OB DOMAIN-CONTAINING PROTEIN-RELATED"/>
    <property type="match status" value="1"/>
</dbReference>
<keyword evidence="2" id="KW-0469">Meiosis</keyword>
<dbReference type="GO" id="GO:0000712">
    <property type="term" value="P:resolution of meiotic recombination intermediates"/>
    <property type="evidence" value="ECO:0007669"/>
    <property type="project" value="TreeGrafter"/>
</dbReference>
<feature type="domain" description="MEIOB-like N-terminal" evidence="4">
    <location>
        <begin position="1"/>
        <end position="118"/>
    </location>
</feature>
<dbReference type="SUPFAM" id="SSF50249">
    <property type="entry name" value="Nucleic acid-binding proteins"/>
    <property type="match status" value="1"/>
</dbReference>
<dbReference type="OMA" id="IYLKFVV"/>
<dbReference type="FunFam" id="2.40.50.140:FF:000239">
    <property type="entry name" value="Meiosis specific with OB domains"/>
    <property type="match status" value="1"/>
</dbReference>
<dbReference type="PANTHER" id="PTHR21166:SF2">
    <property type="entry name" value="CELL DIVISION CONTROL PROTEIN 24 OB DOMAIN-CONTAINING PROTEIN-RELATED"/>
    <property type="match status" value="1"/>
</dbReference>
<evidence type="ECO:0000256" key="3">
    <source>
        <dbReference type="ARBA" id="ARBA00038329"/>
    </source>
</evidence>
<accession>A0A3Q3VQB5</accession>
<dbReference type="AlphaFoldDB" id="A0A3Q3VQB5"/>
<proteinExistence type="inferred from homology"/>
<evidence type="ECO:0000313" key="5">
    <source>
        <dbReference type="Ensembl" id="ENSMMOP00000004381.1"/>
    </source>
</evidence>
<sequence length="440" mass="48650">IIIGKTDVRSFPDRKNIGVDRFTFGFTVRDSPDFFINVTAWGNDGYICGLSTSFSTGDCVIIENPLVSNKDPEKGERFCPTTPSPYRLMVTEAHSQVYLCADVDTMDRLLPLIHLPVKDSRDFYSLGDIVANGQGLDGTVINVLAAVKSVGYLKQFITSDGRKGQRLEVKLFDDSVSSFPLVCWDREAIQLVQTLPPKETVLFIADAKISFDSFRNGMVATINSKTIITVNPDTRESSLLFSYAKELSESGALDEGEKPEDVTVDSITDVYTVSQLKLKARDSPEPFFGITYSFISKLALDSSVSKVIRNRCSRCKFMVPEDTLSCSNQLCPGSDQAFSAVTGFDLLLDFTDHTGTLQCCALRSPVADRTLGCTTEEFTCLTDNQRTAMKWKFLLERCKVYVKILPSTKLRTGIRGVVLACSLADPGEVKQHMSALLQQL</sequence>
<dbReference type="STRING" id="94237.ENSMMOP00000004381"/>
<dbReference type="InterPro" id="IPR052469">
    <property type="entry name" value="MEIOB"/>
</dbReference>
<dbReference type="Proteomes" id="UP000261620">
    <property type="component" value="Unplaced"/>
</dbReference>
<evidence type="ECO:0000313" key="6">
    <source>
        <dbReference type="Proteomes" id="UP000261620"/>
    </source>
</evidence>
<reference evidence="5" key="1">
    <citation type="submission" date="2025-08" db="UniProtKB">
        <authorList>
            <consortium name="Ensembl"/>
        </authorList>
    </citation>
    <scope>IDENTIFICATION</scope>
</reference>
<evidence type="ECO:0000256" key="2">
    <source>
        <dbReference type="ARBA" id="ARBA00023254"/>
    </source>
</evidence>
<protein>
    <recommendedName>
        <fullName evidence="4">MEIOB-like N-terminal domain-containing protein</fullName>
    </recommendedName>
</protein>
<keyword evidence="6" id="KW-1185">Reference proteome</keyword>
<dbReference type="InterPro" id="IPR056880">
    <property type="entry name" value="OB_MEIOB_N"/>
</dbReference>
<keyword evidence="1" id="KW-0238">DNA-binding</keyword>
<dbReference type="GO" id="GO:0008310">
    <property type="term" value="F:single-stranded DNA 3'-5' DNA exonuclease activity"/>
    <property type="evidence" value="ECO:0007669"/>
    <property type="project" value="TreeGrafter"/>
</dbReference>
<dbReference type="Ensembl" id="ENSMMOT00000004459.1">
    <property type="protein sequence ID" value="ENSMMOP00000004381.1"/>
    <property type="gene ID" value="ENSMMOG00000003489.1"/>
</dbReference>